<dbReference type="Gene3D" id="2.30.30.180">
    <property type="entry name" value="Ribosome maturation factor RimP, C-terminal domain"/>
    <property type="match status" value="1"/>
</dbReference>
<dbReference type="Proteomes" id="UP000077734">
    <property type="component" value="Unassembled WGS sequence"/>
</dbReference>
<dbReference type="Gene3D" id="3.30.300.70">
    <property type="entry name" value="RimP-like superfamily, N-terminal"/>
    <property type="match status" value="1"/>
</dbReference>
<gene>
    <name evidence="1" type="primary">rimP</name>
    <name evidence="4" type="ORF">A1356_05595</name>
</gene>
<dbReference type="InterPro" id="IPR028989">
    <property type="entry name" value="RimP_N"/>
</dbReference>
<dbReference type="HAMAP" id="MF_01077">
    <property type="entry name" value="RimP"/>
    <property type="match status" value="1"/>
</dbReference>
<sequence length="161" mass="17965">MKQAPEHLVDLIEPIVEGLGYECVGIEYNPHPSHGMLRVYIDREQGILLDDCSKVSHQLSGMLDVEDPIPGEYQLEVSSPGADRPFFKLSQFQRFVGSKVNISLFKPIDKRRKLSGEIKSVDGEAVVIQEGEKLFSVPFQAMSKARLAPDYDFNKGGRSGE</sequence>
<dbReference type="CDD" id="cd01734">
    <property type="entry name" value="YlxS_C"/>
    <property type="match status" value="1"/>
</dbReference>
<dbReference type="GO" id="GO:0005829">
    <property type="term" value="C:cytosol"/>
    <property type="evidence" value="ECO:0007669"/>
    <property type="project" value="TreeGrafter"/>
</dbReference>
<comment type="subcellular location">
    <subcellularLocation>
        <location evidence="1">Cytoplasm</location>
    </subcellularLocation>
</comment>
<evidence type="ECO:0000259" key="2">
    <source>
        <dbReference type="Pfam" id="PF02576"/>
    </source>
</evidence>
<protein>
    <recommendedName>
        <fullName evidence="1">Ribosome maturation factor RimP</fullName>
    </recommendedName>
</protein>
<comment type="similarity">
    <text evidence="1">Belongs to the RimP family.</text>
</comment>
<dbReference type="InterPro" id="IPR036847">
    <property type="entry name" value="RimP_C_sf"/>
</dbReference>
<dbReference type="InterPro" id="IPR028998">
    <property type="entry name" value="RimP_C"/>
</dbReference>
<proteinExistence type="inferred from homology"/>
<keyword evidence="1" id="KW-0963">Cytoplasm</keyword>
<evidence type="ECO:0000259" key="3">
    <source>
        <dbReference type="Pfam" id="PF17384"/>
    </source>
</evidence>
<dbReference type="FunFam" id="3.30.300.70:FF:000001">
    <property type="entry name" value="Ribosome maturation factor RimP"/>
    <property type="match status" value="1"/>
</dbReference>
<dbReference type="NCBIfam" id="NF000927">
    <property type="entry name" value="PRK00092.1-1"/>
    <property type="match status" value="1"/>
</dbReference>
<comment type="function">
    <text evidence="1">Required for maturation of 30S ribosomal subunits.</text>
</comment>
<keyword evidence="5" id="KW-1185">Reference proteome</keyword>
<evidence type="ECO:0000313" key="4">
    <source>
        <dbReference type="EMBL" id="OAI28999.1"/>
    </source>
</evidence>
<name>A0A291IKZ8_9GAMM</name>
<feature type="domain" description="Ribosome maturation factor RimP N-terminal" evidence="2">
    <location>
        <begin position="11"/>
        <end position="83"/>
    </location>
</feature>
<dbReference type="SUPFAM" id="SSF74942">
    <property type="entry name" value="YhbC-like, C-terminal domain"/>
    <property type="match status" value="1"/>
</dbReference>
<dbReference type="PANTHER" id="PTHR33867:SF1">
    <property type="entry name" value="RIBOSOME MATURATION FACTOR RIMP"/>
    <property type="match status" value="1"/>
</dbReference>
<keyword evidence="1" id="KW-0690">Ribosome biogenesis</keyword>
<dbReference type="GO" id="GO:0000028">
    <property type="term" value="P:ribosomal small subunit assembly"/>
    <property type="evidence" value="ECO:0007669"/>
    <property type="project" value="TreeGrafter"/>
</dbReference>
<accession>A0A291IKZ8</accession>
<dbReference type="PANTHER" id="PTHR33867">
    <property type="entry name" value="RIBOSOME MATURATION FACTOR RIMP"/>
    <property type="match status" value="1"/>
</dbReference>
<dbReference type="GO" id="GO:0006412">
    <property type="term" value="P:translation"/>
    <property type="evidence" value="ECO:0007669"/>
    <property type="project" value="TreeGrafter"/>
</dbReference>
<dbReference type="Pfam" id="PF02576">
    <property type="entry name" value="RimP_N"/>
    <property type="match status" value="1"/>
</dbReference>
<dbReference type="EMBL" id="LUUL01000052">
    <property type="protein sequence ID" value="OAI28999.1"/>
    <property type="molecule type" value="Genomic_DNA"/>
</dbReference>
<dbReference type="Pfam" id="PF17384">
    <property type="entry name" value="DUF150_C"/>
    <property type="match status" value="1"/>
</dbReference>
<dbReference type="InterPro" id="IPR003728">
    <property type="entry name" value="Ribosome_maturation_RimP"/>
</dbReference>
<comment type="caution">
    <text evidence="4">The sequence shown here is derived from an EMBL/GenBank/DDBJ whole genome shotgun (WGS) entry which is preliminary data.</text>
</comment>
<dbReference type="RefSeq" id="WP_064025171.1">
    <property type="nucleotide sequence ID" value="NZ_CP023669.1"/>
</dbReference>
<dbReference type="AlphaFoldDB" id="A0A291IKZ8"/>
<evidence type="ECO:0000256" key="1">
    <source>
        <dbReference type="HAMAP-Rule" id="MF_01077"/>
    </source>
</evidence>
<dbReference type="KEGG" id="mko:MKLM6_2675"/>
<dbReference type="InterPro" id="IPR035956">
    <property type="entry name" value="RimP_N_sf"/>
</dbReference>
<feature type="domain" description="Ribosome maturation factor RimP C-terminal" evidence="3">
    <location>
        <begin position="87"/>
        <end position="149"/>
    </location>
</feature>
<evidence type="ECO:0000313" key="5">
    <source>
        <dbReference type="Proteomes" id="UP000077734"/>
    </source>
</evidence>
<reference evidence="4 5" key="1">
    <citation type="submission" date="2016-03" db="EMBL/GenBank/DDBJ databases">
        <authorList>
            <person name="Heylen K."/>
            <person name="De Vos P."/>
            <person name="Vekeman B."/>
        </authorList>
    </citation>
    <scope>NUCLEOTIDE SEQUENCE [LARGE SCALE GENOMIC DNA]</scope>
    <source>
        <strain evidence="4 5">R-49807</strain>
    </source>
</reference>
<organism evidence="4 5">
    <name type="scientific">Methylomonas koyamae</name>
    <dbReference type="NCBI Taxonomy" id="702114"/>
    <lineage>
        <taxon>Bacteria</taxon>
        <taxon>Pseudomonadati</taxon>
        <taxon>Pseudomonadota</taxon>
        <taxon>Gammaproteobacteria</taxon>
        <taxon>Methylococcales</taxon>
        <taxon>Methylococcaceae</taxon>
        <taxon>Methylomonas</taxon>
    </lineage>
</organism>
<dbReference type="SUPFAM" id="SSF75420">
    <property type="entry name" value="YhbC-like, N-terminal domain"/>
    <property type="match status" value="1"/>
</dbReference>